<dbReference type="AlphaFoldDB" id="A0A9Q3F1L5"/>
<dbReference type="InterPro" id="IPR012337">
    <property type="entry name" value="RNaseH-like_sf"/>
</dbReference>
<comment type="caution">
    <text evidence="2">The sequence shown here is derived from an EMBL/GenBank/DDBJ whole genome shotgun (WGS) entry which is preliminary data.</text>
</comment>
<dbReference type="InterPro" id="IPR036397">
    <property type="entry name" value="RNaseH_sf"/>
</dbReference>
<keyword evidence="3" id="KW-1185">Reference proteome</keyword>
<feature type="domain" description="Tf2-1-like SH3-like" evidence="1">
    <location>
        <begin position="155"/>
        <end position="203"/>
    </location>
</feature>
<dbReference type="SUPFAM" id="SSF53098">
    <property type="entry name" value="Ribonuclease H-like"/>
    <property type="match status" value="1"/>
</dbReference>
<dbReference type="Proteomes" id="UP000765509">
    <property type="component" value="Unassembled WGS sequence"/>
</dbReference>
<evidence type="ECO:0000313" key="2">
    <source>
        <dbReference type="EMBL" id="MBW0531104.1"/>
    </source>
</evidence>
<evidence type="ECO:0000259" key="1">
    <source>
        <dbReference type="Pfam" id="PF24626"/>
    </source>
</evidence>
<organism evidence="2 3">
    <name type="scientific">Austropuccinia psidii MF-1</name>
    <dbReference type="NCBI Taxonomy" id="1389203"/>
    <lineage>
        <taxon>Eukaryota</taxon>
        <taxon>Fungi</taxon>
        <taxon>Dikarya</taxon>
        <taxon>Basidiomycota</taxon>
        <taxon>Pucciniomycotina</taxon>
        <taxon>Pucciniomycetes</taxon>
        <taxon>Pucciniales</taxon>
        <taxon>Sphaerophragmiaceae</taxon>
        <taxon>Austropuccinia</taxon>
    </lineage>
</organism>
<dbReference type="Pfam" id="PF24626">
    <property type="entry name" value="SH3_Tf2-1"/>
    <property type="match status" value="1"/>
</dbReference>
<sequence>MLRTTLSFSTAYHSQTDGLAERMIPTLEYMIIRFCAYGLELKDSDGFAHDWCTLIPALELAYKTSVHSSTAPTPATLKKGWKPRIAAGTLRKDLVYIHSTAYSFKMILDRVKQHSKQIMNDTFEYSKNKWDKIHKVPDFKIGDLVLDSILTFNNFKVPKKLKYLYIGPFAIFSLHGTNAVQVELSGELENKHSTFPVSLIKPYQSADKELLPLWNPTPLTVPSVEQIEDQKIVKVIKKGDLGVKIKEDILSDIEIQYMNMNGWQNRKYLTPISF</sequence>
<accession>A0A9Q3F1L5</accession>
<reference evidence="2" key="1">
    <citation type="submission" date="2021-03" db="EMBL/GenBank/DDBJ databases">
        <title>Draft genome sequence of rust myrtle Austropuccinia psidii MF-1, a brazilian biotype.</title>
        <authorList>
            <person name="Quecine M.C."/>
            <person name="Pachon D.M.R."/>
            <person name="Bonatelli M.L."/>
            <person name="Correr F.H."/>
            <person name="Franceschini L.M."/>
            <person name="Leite T.F."/>
            <person name="Margarido G.R.A."/>
            <person name="Almeida C.A."/>
            <person name="Ferrarezi J.A."/>
            <person name="Labate C.A."/>
        </authorList>
    </citation>
    <scope>NUCLEOTIDE SEQUENCE</scope>
    <source>
        <strain evidence="2">MF-1</strain>
    </source>
</reference>
<dbReference type="GO" id="GO:0003676">
    <property type="term" value="F:nucleic acid binding"/>
    <property type="evidence" value="ECO:0007669"/>
    <property type="project" value="InterPro"/>
</dbReference>
<dbReference type="EMBL" id="AVOT02036577">
    <property type="protein sequence ID" value="MBW0531104.1"/>
    <property type="molecule type" value="Genomic_DNA"/>
</dbReference>
<gene>
    <name evidence="2" type="ORF">O181_070819</name>
</gene>
<name>A0A9Q3F1L5_9BASI</name>
<protein>
    <recommendedName>
        <fullName evidence="1">Tf2-1-like SH3-like domain-containing protein</fullName>
    </recommendedName>
</protein>
<dbReference type="Gene3D" id="3.30.420.10">
    <property type="entry name" value="Ribonuclease H-like superfamily/Ribonuclease H"/>
    <property type="match status" value="1"/>
</dbReference>
<dbReference type="InterPro" id="IPR056924">
    <property type="entry name" value="SH3_Tf2-1"/>
</dbReference>
<evidence type="ECO:0000313" key="3">
    <source>
        <dbReference type="Proteomes" id="UP000765509"/>
    </source>
</evidence>
<proteinExistence type="predicted"/>